<gene>
    <name evidence="3" type="ORF">UM93_15745</name>
</gene>
<keyword evidence="4" id="KW-1185">Reference proteome</keyword>
<keyword evidence="1" id="KW-0119">Carbohydrate metabolism</keyword>
<reference evidence="3 4" key="1">
    <citation type="journal article" date="2015" name="Genome Announc.">
        <title>Complete Genome Sequencing of Protease-Producing Novel Arthrobacter sp. Strain IHBB 11108 Using PacBio Single-Molecule Real-Time Sequencing Technology.</title>
        <authorList>
            <person name="Kiran S."/>
            <person name="Swarnkar M.K."/>
            <person name="Pal M."/>
            <person name="Thakur R."/>
            <person name="Tewari R."/>
            <person name="Singh A.K."/>
            <person name="Gulati A."/>
        </authorList>
    </citation>
    <scope>NUCLEOTIDE SEQUENCE [LARGE SCALE GENOMIC DNA]</scope>
    <source>
        <strain evidence="3 4">IHBB 11108</strain>
    </source>
</reference>
<dbReference type="SUPFAM" id="SSF51658">
    <property type="entry name" value="Xylose isomerase-like"/>
    <property type="match status" value="1"/>
</dbReference>
<dbReference type="STRING" id="1618207.UM93_15745"/>
<dbReference type="HOGENOM" id="CLU_059523_1_2_11"/>
<dbReference type="InterPro" id="IPR036237">
    <property type="entry name" value="Xyl_isomerase-like_sf"/>
</dbReference>
<evidence type="ECO:0000259" key="2">
    <source>
        <dbReference type="Pfam" id="PF01261"/>
    </source>
</evidence>
<dbReference type="KEGG" id="ari:UM93_15745"/>
<dbReference type="AlphaFoldDB" id="A0A0D4C3M3"/>
<sequence>MRRQLEEDLAGTVAKLAKLGFRSVEPYNFVSLAEPLSDALTSNELTAPSGHAPLLSADQDEIFRAAQTLGIGTVIDPFIAEEHWKTREDIAKTATALNAAAQRGAEYGITVGYHNHWWEPGTELEGTTALELFAGLLNDEVVLEVDTYWAAVSGQDPAALLRRLGERVKFIHLKDGPLSTEPLDQLPAGQGKVDIPAVLEAVPGLQLGVVEFDDFRGDIFDGLAQSLSYLKKDS</sequence>
<accession>A0A0D4C3M3</accession>
<evidence type="ECO:0000313" key="3">
    <source>
        <dbReference type="EMBL" id="AJT43198.1"/>
    </source>
</evidence>
<name>A0A0D4C3M3_9MICC</name>
<keyword evidence="3" id="KW-0413">Isomerase</keyword>
<organism evidence="3 4">
    <name type="scientific">Psychromicrobium lacuslunae</name>
    <dbReference type="NCBI Taxonomy" id="1618207"/>
    <lineage>
        <taxon>Bacteria</taxon>
        <taxon>Bacillati</taxon>
        <taxon>Actinomycetota</taxon>
        <taxon>Actinomycetes</taxon>
        <taxon>Micrococcales</taxon>
        <taxon>Micrococcaceae</taxon>
        <taxon>Psychromicrobium</taxon>
    </lineage>
</organism>
<protein>
    <submittedName>
        <fullName evidence="3">Xylose isomerase</fullName>
    </submittedName>
</protein>
<feature type="domain" description="Xylose isomerase-like TIM barrel" evidence="2">
    <location>
        <begin position="60"/>
        <end position="204"/>
    </location>
</feature>
<dbReference type="Proteomes" id="UP000061839">
    <property type="component" value="Chromosome"/>
</dbReference>
<dbReference type="InterPro" id="IPR050312">
    <property type="entry name" value="IolE/XylAMocC-like"/>
</dbReference>
<dbReference type="InterPro" id="IPR013022">
    <property type="entry name" value="Xyl_isomerase-like_TIM-brl"/>
</dbReference>
<proteinExistence type="predicted"/>
<evidence type="ECO:0000256" key="1">
    <source>
        <dbReference type="ARBA" id="ARBA00023277"/>
    </source>
</evidence>
<dbReference type="PANTHER" id="PTHR12110">
    <property type="entry name" value="HYDROXYPYRUVATE ISOMERASE"/>
    <property type="match status" value="1"/>
</dbReference>
<dbReference type="EMBL" id="CP011005">
    <property type="protein sequence ID" value="AJT43198.1"/>
    <property type="molecule type" value="Genomic_DNA"/>
</dbReference>
<dbReference type="PATRIC" id="fig|1618207.4.peg.3204"/>
<dbReference type="PANTHER" id="PTHR12110:SF41">
    <property type="entry name" value="INOSOSE DEHYDRATASE"/>
    <property type="match status" value="1"/>
</dbReference>
<evidence type="ECO:0000313" key="4">
    <source>
        <dbReference type="Proteomes" id="UP000061839"/>
    </source>
</evidence>
<dbReference type="Gene3D" id="3.20.20.150">
    <property type="entry name" value="Divalent-metal-dependent TIM barrel enzymes"/>
    <property type="match status" value="1"/>
</dbReference>
<dbReference type="GO" id="GO:0016853">
    <property type="term" value="F:isomerase activity"/>
    <property type="evidence" value="ECO:0007669"/>
    <property type="project" value="UniProtKB-KW"/>
</dbReference>
<dbReference type="Pfam" id="PF01261">
    <property type="entry name" value="AP_endonuc_2"/>
    <property type="match status" value="1"/>
</dbReference>